<gene>
    <name evidence="1" type="ORF">GCM10010916_39270</name>
</gene>
<sequence>MDWNLKRIQTMWDDVEVTPPKDPEFRVNRYNSTMVHQEIKVFNLQEVPAIFARLQTLLEGRCVDFQLVFDGPCPRTDLKALGFAPRAGESRIWNLSHPEYRISAISVESTNAWIIEVMKRSGRGILSDAARLDFLNGSANHVIQLKLFSDGLAS</sequence>
<dbReference type="RefSeq" id="WP_188532770.1">
    <property type="nucleotide sequence ID" value="NZ_BMGR01000014.1"/>
</dbReference>
<reference evidence="1" key="2">
    <citation type="submission" date="2020-09" db="EMBL/GenBank/DDBJ databases">
        <authorList>
            <person name="Sun Q."/>
            <person name="Zhou Y."/>
        </authorList>
    </citation>
    <scope>NUCLEOTIDE SEQUENCE</scope>
    <source>
        <strain evidence="1">CGMCC 1.12987</strain>
    </source>
</reference>
<dbReference type="EMBL" id="BMGR01000014">
    <property type="protein sequence ID" value="GGG18607.1"/>
    <property type="molecule type" value="Genomic_DNA"/>
</dbReference>
<dbReference type="Proteomes" id="UP000644756">
    <property type="component" value="Unassembled WGS sequence"/>
</dbReference>
<reference evidence="1" key="1">
    <citation type="journal article" date="2014" name="Int. J. Syst. Evol. Microbiol.">
        <title>Complete genome sequence of Corynebacterium casei LMG S-19264T (=DSM 44701T), isolated from a smear-ripened cheese.</title>
        <authorList>
            <consortium name="US DOE Joint Genome Institute (JGI-PGF)"/>
            <person name="Walter F."/>
            <person name="Albersmeier A."/>
            <person name="Kalinowski J."/>
            <person name="Ruckert C."/>
        </authorList>
    </citation>
    <scope>NUCLEOTIDE SEQUENCE</scope>
    <source>
        <strain evidence="1">CGMCC 1.12987</strain>
    </source>
</reference>
<evidence type="ECO:0000313" key="2">
    <source>
        <dbReference type="Proteomes" id="UP000644756"/>
    </source>
</evidence>
<evidence type="ECO:0000313" key="1">
    <source>
        <dbReference type="EMBL" id="GGG18607.1"/>
    </source>
</evidence>
<organism evidence="1 2">
    <name type="scientific">Paenibacillus abyssi</name>
    <dbReference type="NCBI Taxonomy" id="1340531"/>
    <lineage>
        <taxon>Bacteria</taxon>
        <taxon>Bacillati</taxon>
        <taxon>Bacillota</taxon>
        <taxon>Bacilli</taxon>
        <taxon>Bacillales</taxon>
        <taxon>Paenibacillaceae</taxon>
        <taxon>Paenibacillus</taxon>
    </lineage>
</organism>
<comment type="caution">
    <text evidence="1">The sequence shown here is derived from an EMBL/GenBank/DDBJ whole genome shotgun (WGS) entry which is preliminary data.</text>
</comment>
<protein>
    <submittedName>
        <fullName evidence="1">Uncharacterized protein</fullName>
    </submittedName>
</protein>
<name>A0A917G2E3_9BACL</name>
<dbReference type="AlphaFoldDB" id="A0A917G2E3"/>
<accession>A0A917G2E3</accession>
<proteinExistence type="predicted"/>
<keyword evidence="2" id="KW-1185">Reference proteome</keyword>